<dbReference type="Proteomes" id="UP000007264">
    <property type="component" value="Unassembled WGS sequence"/>
</dbReference>
<name>I0YLZ8_COCSC</name>
<feature type="coiled-coil region" evidence="1">
    <location>
        <begin position="403"/>
        <end position="469"/>
    </location>
</feature>
<keyword evidence="5" id="KW-1185">Reference proteome</keyword>
<proteinExistence type="predicted"/>
<comment type="caution">
    <text evidence="4">The sequence shown here is derived from an EMBL/GenBank/DDBJ whole genome shotgun (WGS) entry which is preliminary data.</text>
</comment>
<dbReference type="OrthoDB" id="10497657at2759"/>
<keyword evidence="3" id="KW-0472">Membrane</keyword>
<evidence type="ECO:0000256" key="3">
    <source>
        <dbReference type="SAM" id="Phobius"/>
    </source>
</evidence>
<evidence type="ECO:0000313" key="5">
    <source>
        <dbReference type="Proteomes" id="UP000007264"/>
    </source>
</evidence>
<accession>I0YLZ8</accession>
<dbReference type="KEGG" id="csl:COCSUDRAFT_67887"/>
<organism evidence="4 5">
    <name type="scientific">Coccomyxa subellipsoidea (strain C-169)</name>
    <name type="common">Green microalga</name>
    <dbReference type="NCBI Taxonomy" id="574566"/>
    <lineage>
        <taxon>Eukaryota</taxon>
        <taxon>Viridiplantae</taxon>
        <taxon>Chlorophyta</taxon>
        <taxon>core chlorophytes</taxon>
        <taxon>Trebouxiophyceae</taxon>
        <taxon>Trebouxiophyceae incertae sedis</taxon>
        <taxon>Coccomyxaceae</taxon>
        <taxon>Coccomyxa</taxon>
        <taxon>Coccomyxa subellipsoidea</taxon>
    </lineage>
</organism>
<feature type="transmembrane region" description="Helical" evidence="3">
    <location>
        <begin position="151"/>
        <end position="173"/>
    </location>
</feature>
<reference evidence="4 5" key="1">
    <citation type="journal article" date="2012" name="Genome Biol.">
        <title>The genome of the polar eukaryotic microalga coccomyxa subellipsoidea reveals traits of cold adaptation.</title>
        <authorList>
            <person name="Blanc G."/>
            <person name="Agarkova I."/>
            <person name="Grimwood J."/>
            <person name="Kuo A."/>
            <person name="Brueggeman A."/>
            <person name="Dunigan D."/>
            <person name="Gurnon J."/>
            <person name="Ladunga I."/>
            <person name="Lindquist E."/>
            <person name="Lucas S."/>
            <person name="Pangilinan J."/>
            <person name="Proschold T."/>
            <person name="Salamov A."/>
            <person name="Schmutz J."/>
            <person name="Weeks D."/>
            <person name="Yamada T."/>
            <person name="Claverie J.M."/>
            <person name="Grigoriev I."/>
            <person name="Van Etten J."/>
            <person name="Lomsadze A."/>
            <person name="Borodovsky M."/>
        </authorList>
    </citation>
    <scope>NUCLEOTIDE SEQUENCE [LARGE SCALE GENOMIC DNA]</scope>
    <source>
        <strain evidence="4 5">C-169</strain>
    </source>
</reference>
<keyword evidence="3" id="KW-0812">Transmembrane</keyword>
<keyword evidence="1" id="KW-0175">Coiled coil</keyword>
<dbReference type="GeneID" id="17037357"/>
<dbReference type="AlphaFoldDB" id="I0YLZ8"/>
<feature type="compositionally biased region" description="Polar residues" evidence="2">
    <location>
        <begin position="565"/>
        <end position="574"/>
    </location>
</feature>
<feature type="region of interest" description="Disordered" evidence="2">
    <location>
        <begin position="773"/>
        <end position="802"/>
    </location>
</feature>
<dbReference type="EMBL" id="AGSI01000019">
    <property type="protein sequence ID" value="EIE19417.1"/>
    <property type="molecule type" value="Genomic_DNA"/>
</dbReference>
<feature type="transmembrane region" description="Helical" evidence="3">
    <location>
        <begin position="193"/>
        <end position="212"/>
    </location>
</feature>
<sequence>MAGGIVSAWRRQGTLEFPDVSLEKGFVRHVGVSNQPLMRGQRIVDAAIFFVAILEAHKTYGPQPEALLVCGLYFTDGMIQLLVLAASLLLPRLFQEWHEYVKVFCQLCNFVTMTSVTLALTSLGQEFPIRHHINIMMCAINYLPGQVRVSVFAPILAVEGVGWVVVGAIQRQYNPLHSAPVITTAWQLARHVITTYFMCFWVVVMVGLLLELRSRRCFLMSRKSCELQWQPSGFAAALAHAAGTITRPFYAAPGPPCQPLLDDSAAAAPCRRRPSAARSAAACIASSSEGASSSAGCCAPERWAGQCMVGAPDSGSEEGLSERAGSGPCGAEGIEQIQACQQLLEDRDKLAKQHRYLRYKLELLEMEVGRDTLEVMGERSRAQQLAQQVANMTQQLAAQRCVATFLGSNEQSLREEIANLRKERNELAEDVERVRAAAKRVAAEKLELLEKLERAVHLMEHMRVQAQAEKAAMWGGLLRALQLNQPPPSLQEAAPAVTKRLKELGWPVSADLSAWLDAMVHKEEERRREMTSQHVSPRSCHPASSEPGSRRSSEGSPQEPAATDQPGTEGTQSAGEAAPSTVMHAPVNEQRGNAESASSSAPQGGLPASVLARLPRTQGRQESWQGPARVVYQGFQREDRRSTSLESETLSERFSSFGSDALLDRYSSISSVDSQPDLPARGSQARASAARDCGTCSGRVHKPVLNAVSSKVVALSSSANMAGPEWTHLFAAKSHQEAAWAGMLADNLRLLEALAADRLADDTKALRTALQISEEGPSRAPARPCHSCQAASQRLAESEAEHAGMRGAAVAAMRHLTAQQHSLRKNLDRLAPVLAAGDPSGSPEADTRLRLKVAARLRQLAQPPPQMAGAGVLLDGLLGAVPSAAEIGAALSCADSSQAEKCMGVWLETVISWLQTMSTSTDEAPGGCGKEGADSAVQQLEGALHVVVGRLVDRAFATQSAIVHFAHSLARQAQALSAANQQLREIRQNERRMLDVLMTDRQKLLANVAALRCCTESAVCARCRQPMSECSSATSAAA</sequence>
<protein>
    <submittedName>
        <fullName evidence="4">Uncharacterized protein</fullName>
    </submittedName>
</protein>
<feature type="transmembrane region" description="Helical" evidence="3">
    <location>
        <begin position="66"/>
        <end position="90"/>
    </location>
</feature>
<evidence type="ECO:0000256" key="1">
    <source>
        <dbReference type="SAM" id="Coils"/>
    </source>
</evidence>
<keyword evidence="3" id="KW-1133">Transmembrane helix</keyword>
<evidence type="ECO:0000313" key="4">
    <source>
        <dbReference type="EMBL" id="EIE19417.1"/>
    </source>
</evidence>
<dbReference type="RefSeq" id="XP_005643961.1">
    <property type="nucleotide sequence ID" value="XM_005643904.1"/>
</dbReference>
<feature type="region of interest" description="Disordered" evidence="2">
    <location>
        <begin position="525"/>
        <end position="579"/>
    </location>
</feature>
<evidence type="ECO:0000256" key="2">
    <source>
        <dbReference type="SAM" id="MobiDB-lite"/>
    </source>
</evidence>
<gene>
    <name evidence="4" type="ORF">COCSUDRAFT_67887</name>
</gene>